<evidence type="ECO:0000313" key="3">
    <source>
        <dbReference type="Proteomes" id="UP001296873"/>
    </source>
</evidence>
<dbReference type="EMBL" id="NRRL01000024">
    <property type="protein sequence ID" value="MBK1668498.1"/>
    <property type="molecule type" value="Genomic_DNA"/>
</dbReference>
<keyword evidence="1" id="KW-1133">Transmembrane helix</keyword>
<reference evidence="2 3" key="1">
    <citation type="journal article" date="2020" name="Microorganisms">
        <title>Osmotic Adaptation and Compatible Solute Biosynthesis of Phototrophic Bacteria as Revealed from Genome Analyses.</title>
        <authorList>
            <person name="Imhoff J.F."/>
            <person name="Rahn T."/>
            <person name="Kunzel S."/>
            <person name="Keller A."/>
            <person name="Neulinger S.C."/>
        </authorList>
    </citation>
    <scope>NUCLEOTIDE SEQUENCE [LARGE SCALE GENOMIC DNA]</scope>
    <source>
        <strain evidence="2 3">DSM 9895</strain>
    </source>
</reference>
<feature type="transmembrane region" description="Helical" evidence="1">
    <location>
        <begin position="59"/>
        <end position="76"/>
    </location>
</feature>
<dbReference type="Proteomes" id="UP001296873">
    <property type="component" value="Unassembled WGS sequence"/>
</dbReference>
<comment type="caution">
    <text evidence="2">The sequence shown here is derived from an EMBL/GenBank/DDBJ whole genome shotgun (WGS) entry which is preliminary data.</text>
</comment>
<keyword evidence="1" id="KW-0812">Transmembrane</keyword>
<proteinExistence type="predicted"/>
<feature type="transmembrane region" description="Helical" evidence="1">
    <location>
        <begin position="33"/>
        <end position="53"/>
    </location>
</feature>
<protein>
    <submittedName>
        <fullName evidence="2">Uncharacterized protein</fullName>
    </submittedName>
</protein>
<keyword evidence="3" id="KW-1185">Reference proteome</keyword>
<keyword evidence="1" id="KW-0472">Membrane</keyword>
<organism evidence="2 3">
    <name type="scientific">Rhodovibrio sodomensis</name>
    <dbReference type="NCBI Taxonomy" id="1088"/>
    <lineage>
        <taxon>Bacteria</taxon>
        <taxon>Pseudomonadati</taxon>
        <taxon>Pseudomonadota</taxon>
        <taxon>Alphaproteobacteria</taxon>
        <taxon>Rhodospirillales</taxon>
        <taxon>Rhodovibrionaceae</taxon>
        <taxon>Rhodovibrio</taxon>
    </lineage>
</organism>
<gene>
    <name evidence="2" type="ORF">CKO28_10680</name>
</gene>
<evidence type="ECO:0000256" key="1">
    <source>
        <dbReference type="SAM" id="Phobius"/>
    </source>
</evidence>
<evidence type="ECO:0000313" key="2">
    <source>
        <dbReference type="EMBL" id="MBK1668498.1"/>
    </source>
</evidence>
<sequence>MATKTGPGAASNTGRAAAQSYKELMKEQFKVDATWLSGFAIVIVVATLVMAAAGVPAGWLAAIAVFLSALVVMGAVNHKLSQLIVAVQQQR</sequence>
<dbReference type="RefSeq" id="WP_200340806.1">
    <property type="nucleotide sequence ID" value="NZ_NRRL01000024.1"/>
</dbReference>
<accession>A0ABS1DFI7</accession>
<name>A0ABS1DFI7_9PROT</name>